<dbReference type="AlphaFoldDB" id="A0AB39DBT8"/>
<evidence type="ECO:0000256" key="1">
    <source>
        <dbReference type="SAM" id="SignalP"/>
    </source>
</evidence>
<reference evidence="3" key="1">
    <citation type="submission" date="2024-05" db="EMBL/GenBank/DDBJ databases">
        <authorList>
            <person name="Luo Y.-C."/>
            <person name="Nicholds J."/>
            <person name="Mortimer T."/>
            <person name="Maboni G."/>
        </authorList>
    </citation>
    <scope>NUCLEOTIDE SEQUENCE</scope>
    <source>
        <strain evidence="3">151108</strain>
    </source>
</reference>
<dbReference type="Pfam" id="PF04773">
    <property type="entry name" value="FecR"/>
    <property type="match status" value="1"/>
</dbReference>
<feature type="domain" description="FecR protein" evidence="2">
    <location>
        <begin position="65"/>
        <end position="169"/>
    </location>
</feature>
<sequence>MNCSSLALRVLGAGLFVMSFLCLGPGAARAEVAAHADFIHGLVTAAEPNQAGRTLRKGAEIFDHDQIDTAQGARAQLRFSDGGLVSLLPNTTFSVEEYRLGDAGGEDGALVFGLLRGGLRTITGAIGQRKHDNYQLKTPVGTLGIRGTEFIAVIDPPGTLRVHVGRGKVVLSNQYGTLEVPEGYDAIMTADEAPRLTEQGPVFMATGPAGDLGVPVGMVRSDPYNLDLPLMASLDAASEPFLTSGPGYYMSVIRIDPINVTPQSVSGGPGAATFNAGNGALSSFAMGLGAMDLGGPGAAAAVSQSTVAGLNWGVLSNGSMTLSNVSYTYTSNALNPPERYLPYIIGALTTGPLTGTLSFSLPAGVTPSAYANTGDIGTLTQFDLGINLGAVPTPTYTLAMSLDMNTLGRTYSLTNGSGNLNPSLAPGTFGFYNGQVTGSGGACGGPCDLNVSGFVTAGGSAGVTYSLKDNTELITGVAPLVPPSYTPPPVPGGGGGVDLGI</sequence>
<name>A0AB39DBT8_9BURK</name>
<feature type="chain" id="PRO_5044246638" evidence="1">
    <location>
        <begin position="31"/>
        <end position="501"/>
    </location>
</feature>
<accession>A0AB39DBT8</accession>
<gene>
    <name evidence="3" type="ORF">ABRZ09_06215</name>
</gene>
<protein>
    <submittedName>
        <fullName evidence="3">FecR family protein</fullName>
    </submittedName>
</protein>
<keyword evidence="1" id="KW-0732">Signal</keyword>
<dbReference type="RefSeq" id="WP_368647511.1">
    <property type="nucleotide sequence ID" value="NZ_CP158255.1"/>
</dbReference>
<feature type="signal peptide" evidence="1">
    <location>
        <begin position="1"/>
        <end position="30"/>
    </location>
</feature>
<proteinExistence type="predicted"/>
<dbReference type="PANTHER" id="PTHR38731:SF1">
    <property type="entry name" value="FECR PROTEIN DOMAIN-CONTAINING PROTEIN"/>
    <property type="match status" value="1"/>
</dbReference>
<evidence type="ECO:0000259" key="2">
    <source>
        <dbReference type="Pfam" id="PF04773"/>
    </source>
</evidence>
<evidence type="ECO:0000313" key="3">
    <source>
        <dbReference type="EMBL" id="XDJ51429.1"/>
    </source>
</evidence>
<organism evidence="3">
    <name type="scientific">Castellaniella ginsengisoli</name>
    <dbReference type="NCBI Taxonomy" id="546114"/>
    <lineage>
        <taxon>Bacteria</taxon>
        <taxon>Pseudomonadati</taxon>
        <taxon>Pseudomonadota</taxon>
        <taxon>Betaproteobacteria</taxon>
        <taxon>Burkholderiales</taxon>
        <taxon>Alcaligenaceae</taxon>
        <taxon>Castellaniella</taxon>
    </lineage>
</organism>
<dbReference type="PANTHER" id="PTHR38731">
    <property type="entry name" value="LIPL45-RELATED LIPOPROTEIN-RELATED"/>
    <property type="match status" value="1"/>
</dbReference>
<dbReference type="InterPro" id="IPR006860">
    <property type="entry name" value="FecR"/>
</dbReference>
<dbReference type="EMBL" id="CP158255">
    <property type="protein sequence ID" value="XDJ51429.1"/>
    <property type="molecule type" value="Genomic_DNA"/>
</dbReference>